<protein>
    <recommendedName>
        <fullName evidence="8">Probable molybdenum cofactor guanylyltransferase</fullName>
        <shortName evidence="8">MoCo guanylyltransferase</shortName>
        <ecNumber evidence="8">2.7.7.77</ecNumber>
    </recommendedName>
    <alternativeName>
        <fullName evidence="8">GTP:molybdopterin guanylyltransferase</fullName>
    </alternativeName>
    <alternativeName>
        <fullName evidence="8">Mo-MPT guanylyltransferase</fullName>
    </alternativeName>
    <alternativeName>
        <fullName evidence="8">Molybdopterin guanylyltransferase</fullName>
    </alternativeName>
    <alternativeName>
        <fullName evidence="8">Molybdopterin-guanine dinucleotide synthase</fullName>
        <shortName evidence="8">MGD synthase</shortName>
    </alternativeName>
</protein>
<keyword evidence="6 8" id="KW-0342">GTP-binding</keyword>
<feature type="region of interest" description="Disordered" evidence="9">
    <location>
        <begin position="1"/>
        <end position="24"/>
    </location>
</feature>
<dbReference type="RefSeq" id="WP_218134325.1">
    <property type="nucleotide sequence ID" value="NZ_FNCG01000001.1"/>
</dbReference>
<dbReference type="PANTHER" id="PTHR19136:SF81">
    <property type="entry name" value="MOLYBDENUM COFACTOR GUANYLYLTRANSFERASE"/>
    <property type="match status" value="1"/>
</dbReference>
<sequence length="403" mass="44994">MTLKDHNQPSGTHKKHARLSRPSTGNFGRNEWAILGGPCTVIKLLADDVIRSLSPVYKCAYVDMSHNDDITLLPGRLVSGASLEYTDQVNYQQFNYQNPVYPYQLKQQFSFADLILVNGNHQQANGQIVIIDSNKEASLQKRTAHLNNVQLFLLADNASEIPGFIQEVIPHWQQIPVLKVDDRERIVAFFETALKQAKPVLNGLVLAGGKSTRMGFDKGTATWHGKQQRYYMADLLKNFCREVYISGRPGQQQEIDPAYPVIEDTFAGLGPYGAILSAFREQPDAAWLVIACDLPLMDEATLRNLVAWRNSSSVATAYHSPVTDFPEPLIAIWEPKSYPVLLSFLAQGYSCPRKVLINSDITLLNAPQQEALTNVNTPEELEKVKSMIHHTIVATNESGFTTI</sequence>
<reference evidence="12" key="1">
    <citation type="submission" date="2016-10" db="EMBL/GenBank/DDBJ databases">
        <authorList>
            <person name="Varghese N."/>
            <person name="Submissions S."/>
        </authorList>
    </citation>
    <scope>NUCLEOTIDE SEQUENCE [LARGE SCALE GENOMIC DNA]</scope>
    <source>
        <strain evidence="12">Gh-67</strain>
    </source>
</reference>
<organism evidence="11 12">
    <name type="scientific">Mucilaginibacter gossypii</name>
    <dbReference type="NCBI Taxonomy" id="551996"/>
    <lineage>
        <taxon>Bacteria</taxon>
        <taxon>Pseudomonadati</taxon>
        <taxon>Bacteroidota</taxon>
        <taxon>Sphingobacteriia</taxon>
        <taxon>Sphingobacteriales</taxon>
        <taxon>Sphingobacteriaceae</taxon>
        <taxon>Mucilaginibacter</taxon>
    </lineage>
</organism>
<dbReference type="GO" id="GO:0061603">
    <property type="term" value="F:molybdenum cofactor guanylyltransferase activity"/>
    <property type="evidence" value="ECO:0007669"/>
    <property type="project" value="UniProtKB-EC"/>
</dbReference>
<evidence type="ECO:0000256" key="8">
    <source>
        <dbReference type="HAMAP-Rule" id="MF_00316"/>
    </source>
</evidence>
<feature type="binding site" evidence="8">
    <location>
        <position position="293"/>
    </location>
    <ligand>
        <name>GTP</name>
        <dbReference type="ChEBI" id="CHEBI:37565"/>
    </ligand>
</feature>
<evidence type="ECO:0000256" key="6">
    <source>
        <dbReference type="ARBA" id="ARBA00023134"/>
    </source>
</evidence>
<evidence type="ECO:0000313" key="12">
    <source>
        <dbReference type="Proteomes" id="UP000199705"/>
    </source>
</evidence>
<keyword evidence="2 8" id="KW-0808">Transferase</keyword>
<gene>
    <name evidence="8" type="primary">mobA</name>
    <name evidence="11" type="ORF">SAMN05192573_10186</name>
</gene>
<feature type="domain" description="MobA-like NTP transferase" evidence="10">
    <location>
        <begin position="203"/>
        <end position="347"/>
    </location>
</feature>
<dbReference type="EMBL" id="FNCG01000001">
    <property type="protein sequence ID" value="SDF67009.1"/>
    <property type="molecule type" value="Genomic_DNA"/>
</dbReference>
<dbReference type="InterPro" id="IPR025877">
    <property type="entry name" value="MobA-like_NTP_Trfase"/>
</dbReference>
<evidence type="ECO:0000256" key="9">
    <source>
        <dbReference type="SAM" id="MobiDB-lite"/>
    </source>
</evidence>
<feature type="binding site" evidence="8">
    <location>
        <position position="218"/>
    </location>
    <ligand>
        <name>GTP</name>
        <dbReference type="ChEBI" id="CHEBI:37565"/>
    </ligand>
</feature>
<keyword evidence="1 8" id="KW-0963">Cytoplasm</keyword>
<dbReference type="EC" id="2.7.7.77" evidence="8"/>
<dbReference type="InterPro" id="IPR013482">
    <property type="entry name" value="Molybde_CF_guanTrfase"/>
</dbReference>
<evidence type="ECO:0000259" key="10">
    <source>
        <dbReference type="Pfam" id="PF12804"/>
    </source>
</evidence>
<evidence type="ECO:0000256" key="4">
    <source>
        <dbReference type="ARBA" id="ARBA00022741"/>
    </source>
</evidence>
<name>A0A1G7N0Z0_9SPHI</name>
<dbReference type="GO" id="GO:0006777">
    <property type="term" value="P:Mo-molybdopterin cofactor biosynthetic process"/>
    <property type="evidence" value="ECO:0007669"/>
    <property type="project" value="UniProtKB-KW"/>
</dbReference>
<dbReference type="GO" id="GO:0005525">
    <property type="term" value="F:GTP binding"/>
    <property type="evidence" value="ECO:0007669"/>
    <property type="project" value="UniProtKB-UniRule"/>
</dbReference>
<comment type="similarity">
    <text evidence="8">Belongs to the MobA family.</text>
</comment>
<evidence type="ECO:0000256" key="7">
    <source>
        <dbReference type="ARBA" id="ARBA00023150"/>
    </source>
</evidence>
<keyword evidence="5 8" id="KW-0460">Magnesium</keyword>
<evidence type="ECO:0000313" key="11">
    <source>
        <dbReference type="EMBL" id="SDF67009.1"/>
    </source>
</evidence>
<dbReference type="SUPFAM" id="SSF53448">
    <property type="entry name" value="Nucleotide-diphospho-sugar transferases"/>
    <property type="match status" value="1"/>
</dbReference>
<evidence type="ECO:0000256" key="5">
    <source>
        <dbReference type="ARBA" id="ARBA00022842"/>
    </source>
</evidence>
<dbReference type="CDD" id="cd02503">
    <property type="entry name" value="MobA"/>
    <property type="match status" value="1"/>
</dbReference>
<dbReference type="AlphaFoldDB" id="A0A1G7N0Z0"/>
<evidence type="ECO:0000256" key="2">
    <source>
        <dbReference type="ARBA" id="ARBA00022679"/>
    </source>
</evidence>
<dbReference type="GO" id="GO:0005737">
    <property type="term" value="C:cytoplasm"/>
    <property type="evidence" value="ECO:0007669"/>
    <property type="project" value="UniProtKB-SubCell"/>
</dbReference>
<comment type="domain">
    <text evidence="8">The N-terminal domain determines nucleotide recognition and specific binding, while the C-terminal domain determines the specific binding to the target protein.</text>
</comment>
<comment type="catalytic activity">
    <reaction evidence="8">
        <text>Mo-molybdopterin + GTP + H(+) = Mo-molybdopterin guanine dinucleotide + diphosphate</text>
        <dbReference type="Rhea" id="RHEA:34243"/>
        <dbReference type="ChEBI" id="CHEBI:15378"/>
        <dbReference type="ChEBI" id="CHEBI:33019"/>
        <dbReference type="ChEBI" id="CHEBI:37565"/>
        <dbReference type="ChEBI" id="CHEBI:71302"/>
        <dbReference type="ChEBI" id="CHEBI:71310"/>
        <dbReference type="EC" id="2.7.7.77"/>
    </reaction>
</comment>
<accession>A0A1G7N0Z0</accession>
<keyword evidence="12" id="KW-1185">Reference proteome</keyword>
<comment type="function">
    <text evidence="8">Transfers a GMP moiety from GTP to Mo-molybdopterin (Mo-MPT) cofactor (Moco or molybdenum cofactor) to form Mo-molybdopterin guanine dinucleotide (Mo-MGD) cofactor.</text>
</comment>
<feature type="binding site" evidence="8">
    <location>
        <position position="264"/>
    </location>
    <ligand>
        <name>GTP</name>
        <dbReference type="ChEBI" id="CHEBI:37565"/>
    </ligand>
</feature>
<dbReference type="Proteomes" id="UP000199705">
    <property type="component" value="Unassembled WGS sequence"/>
</dbReference>
<evidence type="ECO:0000256" key="1">
    <source>
        <dbReference type="ARBA" id="ARBA00022490"/>
    </source>
</evidence>
<keyword evidence="3 8" id="KW-0479">Metal-binding</keyword>
<dbReference type="PANTHER" id="PTHR19136">
    <property type="entry name" value="MOLYBDENUM COFACTOR GUANYLYLTRANSFERASE"/>
    <property type="match status" value="1"/>
</dbReference>
<comment type="cofactor">
    <cofactor evidence="8">
        <name>Mg(2+)</name>
        <dbReference type="ChEBI" id="CHEBI:18420"/>
    </cofactor>
</comment>
<keyword evidence="4 8" id="KW-0547">Nucleotide-binding</keyword>
<evidence type="ECO:0000256" key="3">
    <source>
        <dbReference type="ARBA" id="ARBA00022723"/>
    </source>
</evidence>
<keyword evidence="7 8" id="KW-0501">Molybdenum cofactor biosynthesis</keyword>
<dbReference type="Gene3D" id="3.90.550.10">
    <property type="entry name" value="Spore Coat Polysaccharide Biosynthesis Protein SpsA, Chain A"/>
    <property type="match status" value="1"/>
</dbReference>
<dbReference type="STRING" id="551996.SAMN05192573_10186"/>
<feature type="binding site" evidence="8">
    <location>
        <begin position="206"/>
        <end position="208"/>
    </location>
    <ligand>
        <name>GTP</name>
        <dbReference type="ChEBI" id="CHEBI:37565"/>
    </ligand>
</feature>
<dbReference type="GO" id="GO:0046872">
    <property type="term" value="F:metal ion binding"/>
    <property type="evidence" value="ECO:0007669"/>
    <property type="project" value="UniProtKB-KW"/>
</dbReference>
<comment type="subcellular location">
    <subcellularLocation>
        <location evidence="8">Cytoplasm</location>
    </subcellularLocation>
</comment>
<proteinExistence type="inferred from homology"/>
<comment type="caution">
    <text evidence="8">Lacks conserved residue(s) required for the propagation of feature annotation.</text>
</comment>
<dbReference type="HAMAP" id="MF_00316">
    <property type="entry name" value="MobA"/>
    <property type="match status" value="1"/>
</dbReference>
<dbReference type="InterPro" id="IPR029044">
    <property type="entry name" value="Nucleotide-diphossugar_trans"/>
</dbReference>
<dbReference type="Pfam" id="PF12804">
    <property type="entry name" value="NTP_transf_3"/>
    <property type="match status" value="1"/>
</dbReference>
<feature type="binding site" evidence="8">
    <location>
        <position position="293"/>
    </location>
    <ligand>
        <name>Mg(2+)</name>
        <dbReference type="ChEBI" id="CHEBI:18420"/>
    </ligand>
</feature>